<dbReference type="Gene3D" id="1.25.40.10">
    <property type="entry name" value="Tetratricopeptide repeat domain"/>
    <property type="match status" value="1"/>
</dbReference>
<proteinExistence type="predicted"/>
<evidence type="ECO:0000256" key="1">
    <source>
        <dbReference type="PROSITE-ProRule" id="PRU00339"/>
    </source>
</evidence>
<dbReference type="EMBL" id="AVPS01000003">
    <property type="protein sequence ID" value="KGM52579.1"/>
    <property type="molecule type" value="Genomic_DNA"/>
</dbReference>
<keyword evidence="1" id="KW-0802">TPR repeat</keyword>
<dbReference type="OrthoDB" id="6023321at2"/>
<dbReference type="SUPFAM" id="SSF48452">
    <property type="entry name" value="TPR-like"/>
    <property type="match status" value="1"/>
</dbReference>
<reference evidence="2 3" key="1">
    <citation type="submission" date="2013-08" db="EMBL/GenBank/DDBJ databases">
        <title>Genome sequencing of Lysobacter.</title>
        <authorList>
            <person name="Zhang S."/>
            <person name="Wang G."/>
        </authorList>
    </citation>
    <scope>NUCLEOTIDE SEQUENCE [LARGE SCALE GENOMIC DNA]</scope>
    <source>
        <strain evidence="2 3">Ko07</strain>
    </source>
</reference>
<dbReference type="RefSeq" id="WP_036192831.1">
    <property type="nucleotide sequence ID" value="NZ_AVPS01000003.1"/>
</dbReference>
<dbReference type="Pfam" id="PF13174">
    <property type="entry name" value="TPR_6"/>
    <property type="match status" value="1"/>
</dbReference>
<feature type="repeat" description="TPR" evidence="1">
    <location>
        <begin position="91"/>
        <end position="124"/>
    </location>
</feature>
<dbReference type="InterPro" id="IPR019734">
    <property type="entry name" value="TPR_rpt"/>
</dbReference>
<name>A0A0A0EQ44_9GAMM</name>
<keyword evidence="3" id="KW-1185">Reference proteome</keyword>
<gene>
    <name evidence="2" type="ORF">N792_05815</name>
</gene>
<organism evidence="2 3">
    <name type="scientific">Lysobacter concretionis Ko07 = DSM 16239</name>
    <dbReference type="NCBI Taxonomy" id="1122185"/>
    <lineage>
        <taxon>Bacteria</taxon>
        <taxon>Pseudomonadati</taxon>
        <taxon>Pseudomonadota</taxon>
        <taxon>Gammaproteobacteria</taxon>
        <taxon>Lysobacterales</taxon>
        <taxon>Lysobacteraceae</taxon>
        <taxon>Novilysobacter</taxon>
    </lineage>
</organism>
<evidence type="ECO:0000313" key="2">
    <source>
        <dbReference type="EMBL" id="KGM52579.1"/>
    </source>
</evidence>
<dbReference type="AlphaFoldDB" id="A0A0A0EQ44"/>
<accession>A0A0A0EQ44</accession>
<dbReference type="PROSITE" id="PS50005">
    <property type="entry name" value="TPR"/>
    <property type="match status" value="1"/>
</dbReference>
<dbReference type="InterPro" id="IPR011990">
    <property type="entry name" value="TPR-like_helical_dom_sf"/>
</dbReference>
<evidence type="ECO:0000313" key="3">
    <source>
        <dbReference type="Proteomes" id="UP000030017"/>
    </source>
</evidence>
<dbReference type="eggNOG" id="ENOG5031VH2">
    <property type="taxonomic scope" value="Bacteria"/>
</dbReference>
<comment type="caution">
    <text evidence="2">The sequence shown here is derived from an EMBL/GenBank/DDBJ whole genome shotgun (WGS) entry which is preliminary data.</text>
</comment>
<protein>
    <submittedName>
        <fullName evidence="2">Uncharacterized protein</fullName>
    </submittedName>
</protein>
<dbReference type="Proteomes" id="UP000030017">
    <property type="component" value="Unassembled WGS sequence"/>
</dbReference>
<sequence>MRNLKLAAVVAFVFVAGIGVGHGARPEPGPTMYRDQDPQAAARALLDVALVQAGKNGSWERIGVGRAYYLGGLKAEGVAIFDALLTGKHEDSDVFRIARVYQEAGEWDKAKPLFDRYLQANPKDVKDLAEVGAYYLLNGDRATAEQLFDRAYKIERDELWATLDVAGAYLGVQPQH</sequence>